<dbReference type="GO" id="GO:0008270">
    <property type="term" value="F:zinc ion binding"/>
    <property type="evidence" value="ECO:0007669"/>
    <property type="project" value="UniProtKB-KW"/>
</dbReference>
<gene>
    <name evidence="4" type="ORF">EI684_05340</name>
</gene>
<proteinExistence type="predicted"/>
<keyword evidence="1" id="KW-0479">Metal-binding</keyword>
<name>A0A426U5K7_9CHLR</name>
<dbReference type="Proteomes" id="UP000280307">
    <property type="component" value="Unassembled WGS sequence"/>
</dbReference>
<dbReference type="PROSITE" id="PS50966">
    <property type="entry name" value="ZF_SWIM"/>
    <property type="match status" value="1"/>
</dbReference>
<evidence type="ECO:0000256" key="1">
    <source>
        <dbReference type="PROSITE-ProRule" id="PRU00325"/>
    </source>
</evidence>
<dbReference type="EMBL" id="RSAS01000206">
    <property type="protein sequence ID" value="RRR75192.1"/>
    <property type="molecule type" value="Genomic_DNA"/>
</dbReference>
<evidence type="ECO:0000313" key="5">
    <source>
        <dbReference type="Proteomes" id="UP000280307"/>
    </source>
</evidence>
<feature type="domain" description="SWIM-type" evidence="3">
    <location>
        <begin position="53"/>
        <end position="86"/>
    </location>
</feature>
<keyword evidence="1" id="KW-0862">Zinc</keyword>
<dbReference type="Pfam" id="PF04434">
    <property type="entry name" value="SWIM"/>
    <property type="match status" value="1"/>
</dbReference>
<evidence type="ECO:0000256" key="2">
    <source>
        <dbReference type="SAM" id="MobiDB-lite"/>
    </source>
</evidence>
<sequence>MSHLTSEQVLALAPDAASAKAARGLATPGVWVTLGQHETALWGECKGSGKAPYRTQVDLSGPAFRCSCPSRKFPCKHGLGLLLLLATQPHLAAPSAPPPWVEEWLTSRAAAATRRETQAAKPAASGSAERNRAAREGRVAAGLAELQLWLEDRMRAGLGAFQAEAPAACATFAARMVDAQAPGVARLLRNLGTRAATGTGWQGRMLDLMARLHLLAKAYTILDSLPPEAQADVRTTLGFTLSQEEVLAHAVGLRDHWVVLGRQVEDEEHLRVQRTWLWGAQSHRPALLIEFSAGGQPLDQSLIAGSTLDAELVFYPSAAPLRALVRMRHATPTPTPMLPGMSLYAALGNYAAALAANPWLERYPLLVGPCQLGHADAAWHLHDAEGRTLPLPPRYTEGWALAAQTGGQPCTFAGVWNGEWLVPLRWSA</sequence>
<comment type="caution">
    <text evidence="4">The sequence shown here is derived from an EMBL/GenBank/DDBJ whole genome shotgun (WGS) entry which is preliminary data.</text>
</comment>
<keyword evidence="1" id="KW-0863">Zinc-finger</keyword>
<dbReference type="InterPro" id="IPR007527">
    <property type="entry name" value="Znf_SWIM"/>
</dbReference>
<dbReference type="AlphaFoldDB" id="A0A426U5K7"/>
<protein>
    <submittedName>
        <fullName evidence="4">SWIM zinc finger family protein</fullName>
    </submittedName>
</protein>
<accession>A0A426U5K7</accession>
<reference evidence="4 5" key="1">
    <citation type="submission" date="2018-12" db="EMBL/GenBank/DDBJ databases">
        <title>Genome Sequence of Candidatus Viridilinea halotolerans isolated from saline sulfide-rich spring.</title>
        <authorList>
            <person name="Grouzdev D.S."/>
            <person name="Burganskaya E.I."/>
            <person name="Krutkina M.S."/>
            <person name="Sukhacheva M.V."/>
            <person name="Gorlenko V.M."/>
        </authorList>
    </citation>
    <scope>NUCLEOTIDE SEQUENCE [LARGE SCALE GENOMIC DNA]</scope>
    <source>
        <strain evidence="4">Chok-6</strain>
    </source>
</reference>
<evidence type="ECO:0000313" key="4">
    <source>
        <dbReference type="EMBL" id="RRR75192.1"/>
    </source>
</evidence>
<feature type="region of interest" description="Disordered" evidence="2">
    <location>
        <begin position="112"/>
        <end position="132"/>
    </location>
</feature>
<organism evidence="4 5">
    <name type="scientific">Candidatus Viridilinea halotolerans</name>
    <dbReference type="NCBI Taxonomy" id="2491704"/>
    <lineage>
        <taxon>Bacteria</taxon>
        <taxon>Bacillati</taxon>
        <taxon>Chloroflexota</taxon>
        <taxon>Chloroflexia</taxon>
        <taxon>Chloroflexales</taxon>
        <taxon>Chloroflexineae</taxon>
        <taxon>Oscillochloridaceae</taxon>
        <taxon>Candidatus Viridilinea</taxon>
    </lineage>
</organism>
<evidence type="ECO:0000259" key="3">
    <source>
        <dbReference type="PROSITE" id="PS50966"/>
    </source>
</evidence>